<gene>
    <name evidence="1" type="ORF">UF78_06290</name>
</gene>
<proteinExistence type="predicted"/>
<dbReference type="EMBL" id="JYHV01000013">
    <property type="protein sequence ID" value="KJH82978.1"/>
    <property type="molecule type" value="Genomic_DNA"/>
</dbReference>
<dbReference type="Proteomes" id="UP000032487">
    <property type="component" value="Unassembled WGS sequence"/>
</dbReference>
<dbReference type="AlphaFoldDB" id="A0A0D9APP2"/>
<organism evidence="1 2">
    <name type="scientific">Stutzerimonas stutzeri</name>
    <name type="common">Pseudomonas stutzeri</name>
    <dbReference type="NCBI Taxonomy" id="316"/>
    <lineage>
        <taxon>Bacteria</taxon>
        <taxon>Pseudomonadati</taxon>
        <taxon>Pseudomonadota</taxon>
        <taxon>Gammaproteobacteria</taxon>
        <taxon>Pseudomonadales</taxon>
        <taxon>Pseudomonadaceae</taxon>
        <taxon>Stutzerimonas</taxon>
    </lineage>
</organism>
<accession>A0A0D9APP2</accession>
<dbReference type="OrthoDB" id="8585936at2"/>
<dbReference type="PATRIC" id="fig|316.101.peg.250"/>
<dbReference type="Gene3D" id="3.40.190.10">
    <property type="entry name" value="Periplasmic binding protein-like II"/>
    <property type="match status" value="2"/>
</dbReference>
<evidence type="ECO:0000313" key="1">
    <source>
        <dbReference type="EMBL" id="KJH82978.1"/>
    </source>
</evidence>
<protein>
    <submittedName>
        <fullName evidence="1">PAAT family amino acid ABC transporter substrate-binding protein</fullName>
    </submittedName>
</protein>
<reference evidence="1 2" key="1">
    <citation type="submission" date="2015-02" db="EMBL/GenBank/DDBJ databases">
        <title>Draft genome sequence of Pseudomonas stutzeri NT0128 isolated from wheat (Triticum turgidum) rhizosphere.</title>
        <authorList>
            <person name="Tovi N."/>
            <person name="Frenk S."/>
            <person name="Hadar Y."/>
            <person name="Minz D."/>
        </authorList>
    </citation>
    <scope>NUCLEOTIDE SEQUENCE [LARGE SCALE GENOMIC DNA]</scope>
    <source>
        <strain evidence="1 2">NT0128</strain>
    </source>
</reference>
<dbReference type="SUPFAM" id="SSF53850">
    <property type="entry name" value="Periplasmic binding protein-like II"/>
    <property type="match status" value="1"/>
</dbReference>
<sequence>MQRLVLVLMFVLLPLICRAQQRIEVWTYHLSPPFILDNAQGLSHAFVDLLNKDLGNRNRFRFELVQLPRKRVDVHLVRKRPGVLLWATPSFFTDAQKANGKWSQPLLIDQQDFVSLPDAPFEYEGPESLHGLVLGGVLGHRYAELDEDIASGAITRQDVQTDQQNIQKLLSGRINTLLIPRSTLLYYRKEQQLRDLYVSATPLYKFARHLLINGAPGKAVVDYLDNFLATLPTNPEWQILLFEYGLKPIASES</sequence>
<comment type="caution">
    <text evidence="1">The sequence shown here is derived from an EMBL/GenBank/DDBJ whole genome shotgun (WGS) entry which is preliminary data.</text>
</comment>
<name>A0A0D9APP2_STUST</name>
<evidence type="ECO:0000313" key="2">
    <source>
        <dbReference type="Proteomes" id="UP000032487"/>
    </source>
</evidence>